<reference evidence="1" key="1">
    <citation type="journal article" date="2023" name="Plant J.">
        <title>Genome sequences and population genomics provide insights into the demographic history, inbreeding, and mutation load of two 'living fossil' tree species of Dipteronia.</title>
        <authorList>
            <person name="Feng Y."/>
            <person name="Comes H.P."/>
            <person name="Chen J."/>
            <person name="Zhu S."/>
            <person name="Lu R."/>
            <person name="Zhang X."/>
            <person name="Li P."/>
            <person name="Qiu J."/>
            <person name="Olsen K.M."/>
            <person name="Qiu Y."/>
        </authorList>
    </citation>
    <scope>NUCLEOTIDE SEQUENCE</scope>
    <source>
        <strain evidence="1">NBL</strain>
    </source>
</reference>
<evidence type="ECO:0000313" key="2">
    <source>
        <dbReference type="Proteomes" id="UP001281410"/>
    </source>
</evidence>
<evidence type="ECO:0000313" key="1">
    <source>
        <dbReference type="EMBL" id="KAK3227682.1"/>
    </source>
</evidence>
<name>A0AAE0B1M2_9ROSI</name>
<comment type="caution">
    <text evidence="1">The sequence shown here is derived from an EMBL/GenBank/DDBJ whole genome shotgun (WGS) entry which is preliminary data.</text>
</comment>
<keyword evidence="2" id="KW-1185">Reference proteome</keyword>
<gene>
    <name evidence="1" type="ORF">Dsin_007544</name>
</gene>
<accession>A0AAE0B1M2</accession>
<proteinExistence type="predicted"/>
<dbReference type="EMBL" id="JANJYJ010000002">
    <property type="protein sequence ID" value="KAK3227682.1"/>
    <property type="molecule type" value="Genomic_DNA"/>
</dbReference>
<dbReference type="Proteomes" id="UP001281410">
    <property type="component" value="Unassembled WGS sequence"/>
</dbReference>
<dbReference type="AlphaFoldDB" id="A0AAE0B1M2"/>
<protein>
    <submittedName>
        <fullName evidence="1">Uncharacterized protein</fullName>
    </submittedName>
</protein>
<organism evidence="1 2">
    <name type="scientific">Dipteronia sinensis</name>
    <dbReference type="NCBI Taxonomy" id="43782"/>
    <lineage>
        <taxon>Eukaryota</taxon>
        <taxon>Viridiplantae</taxon>
        <taxon>Streptophyta</taxon>
        <taxon>Embryophyta</taxon>
        <taxon>Tracheophyta</taxon>
        <taxon>Spermatophyta</taxon>
        <taxon>Magnoliopsida</taxon>
        <taxon>eudicotyledons</taxon>
        <taxon>Gunneridae</taxon>
        <taxon>Pentapetalae</taxon>
        <taxon>rosids</taxon>
        <taxon>malvids</taxon>
        <taxon>Sapindales</taxon>
        <taxon>Sapindaceae</taxon>
        <taxon>Hippocastanoideae</taxon>
        <taxon>Acereae</taxon>
        <taxon>Dipteronia</taxon>
    </lineage>
</organism>
<sequence>MRRYLIVVGCNIHHYSCWPSKSLGTYRFVYNIAIIDKLFCDIYLGSLIFERKAGLVENSAEIVKIVDKFSGNVLAISPHYCAFGCLYFCWCDVLQSLFV</sequence>